<dbReference type="AlphaFoldDB" id="A0A0A8XPB4"/>
<accession>A0A0A8XPB4</accession>
<proteinExistence type="predicted"/>
<organism evidence="2">
    <name type="scientific">Arundo donax</name>
    <name type="common">Giant reed</name>
    <name type="synonym">Donax arundinaceus</name>
    <dbReference type="NCBI Taxonomy" id="35708"/>
    <lineage>
        <taxon>Eukaryota</taxon>
        <taxon>Viridiplantae</taxon>
        <taxon>Streptophyta</taxon>
        <taxon>Embryophyta</taxon>
        <taxon>Tracheophyta</taxon>
        <taxon>Spermatophyta</taxon>
        <taxon>Magnoliopsida</taxon>
        <taxon>Liliopsida</taxon>
        <taxon>Poales</taxon>
        <taxon>Poaceae</taxon>
        <taxon>PACMAD clade</taxon>
        <taxon>Arundinoideae</taxon>
        <taxon>Arundineae</taxon>
        <taxon>Arundo</taxon>
    </lineage>
</organism>
<feature type="compositionally biased region" description="Basic and acidic residues" evidence="1">
    <location>
        <begin position="34"/>
        <end position="45"/>
    </location>
</feature>
<sequence>MGDTCACEISGKGISGPDLWDEGGRRSAWADQADNGRRADGRILDDGGGGVR</sequence>
<protein>
    <submittedName>
        <fullName evidence="2">Uncharacterized protein</fullName>
    </submittedName>
</protein>
<reference evidence="2" key="2">
    <citation type="journal article" date="2015" name="Data Brief">
        <title>Shoot transcriptome of the giant reed, Arundo donax.</title>
        <authorList>
            <person name="Barrero R.A."/>
            <person name="Guerrero F.D."/>
            <person name="Moolhuijzen P."/>
            <person name="Goolsby J.A."/>
            <person name="Tidwell J."/>
            <person name="Bellgard S.E."/>
            <person name="Bellgard M.I."/>
        </authorList>
    </citation>
    <scope>NUCLEOTIDE SEQUENCE</scope>
    <source>
        <tissue evidence="2">Shoot tissue taken approximately 20 cm above the soil surface</tissue>
    </source>
</reference>
<dbReference type="EMBL" id="GBRH01282394">
    <property type="protein sequence ID" value="JAD15501.1"/>
    <property type="molecule type" value="Transcribed_RNA"/>
</dbReference>
<evidence type="ECO:0000313" key="2">
    <source>
        <dbReference type="EMBL" id="JAD15501.1"/>
    </source>
</evidence>
<evidence type="ECO:0000256" key="1">
    <source>
        <dbReference type="SAM" id="MobiDB-lite"/>
    </source>
</evidence>
<name>A0A0A8XPB4_ARUDO</name>
<reference evidence="2" key="1">
    <citation type="submission" date="2014-09" db="EMBL/GenBank/DDBJ databases">
        <authorList>
            <person name="Magalhaes I.L.F."/>
            <person name="Oliveira U."/>
            <person name="Santos F.R."/>
            <person name="Vidigal T.H.D.A."/>
            <person name="Brescovit A.D."/>
            <person name="Santos A.J."/>
        </authorList>
    </citation>
    <scope>NUCLEOTIDE SEQUENCE</scope>
    <source>
        <tissue evidence="2">Shoot tissue taken approximately 20 cm above the soil surface</tissue>
    </source>
</reference>
<feature type="region of interest" description="Disordered" evidence="1">
    <location>
        <begin position="1"/>
        <end position="52"/>
    </location>
</feature>